<feature type="domain" description="DUF447" evidence="1">
    <location>
        <begin position="28"/>
        <end position="140"/>
    </location>
</feature>
<protein>
    <submittedName>
        <fullName evidence="3">DUF447 family protein</fullName>
    </submittedName>
</protein>
<dbReference type="Proteomes" id="UP001253439">
    <property type="component" value="Unassembled WGS sequence"/>
</dbReference>
<dbReference type="EMBL" id="JAMQOM010000004">
    <property type="protein sequence ID" value="MDS0222231.1"/>
    <property type="molecule type" value="Genomic_DNA"/>
</dbReference>
<feature type="domain" description="DUF447" evidence="2">
    <location>
        <begin position="148"/>
        <end position="202"/>
    </location>
</feature>
<dbReference type="Gene3D" id="1.20.58.290">
    <property type="entry name" value="Hypothetical membrane protein ta0354_69_121"/>
    <property type="match status" value="1"/>
</dbReference>
<dbReference type="InterPro" id="IPR012349">
    <property type="entry name" value="Split_barrel_FMN-bd"/>
</dbReference>
<accession>A0AAE4JJQ3</accession>
<dbReference type="Pfam" id="PF04289">
    <property type="entry name" value="DUF447_N"/>
    <property type="match status" value="1"/>
</dbReference>
<name>A0AAE4JJQ3_9EURY</name>
<dbReference type="Gene3D" id="2.30.110.10">
    <property type="entry name" value="Electron Transport, Fmn-binding Protein, Chain A"/>
    <property type="match status" value="1"/>
</dbReference>
<comment type="caution">
    <text evidence="3">The sequence shown here is derived from an EMBL/GenBank/DDBJ whole genome shotgun (WGS) entry which is preliminary data.</text>
</comment>
<dbReference type="RefSeq" id="WP_310896844.1">
    <property type="nucleotide sequence ID" value="NZ_JAMQOM010000004.1"/>
</dbReference>
<proteinExistence type="predicted"/>
<evidence type="ECO:0000313" key="4">
    <source>
        <dbReference type="Proteomes" id="UP001253439"/>
    </source>
</evidence>
<evidence type="ECO:0000259" key="1">
    <source>
        <dbReference type="Pfam" id="PF04289"/>
    </source>
</evidence>
<evidence type="ECO:0000259" key="2">
    <source>
        <dbReference type="Pfam" id="PF20766"/>
    </source>
</evidence>
<dbReference type="Pfam" id="PF20766">
    <property type="entry name" value="DUF447_C"/>
    <property type="match status" value="1"/>
</dbReference>
<dbReference type="InterPro" id="IPR007386">
    <property type="entry name" value="DUF447_N"/>
</dbReference>
<dbReference type="InterPro" id="IPR049288">
    <property type="entry name" value="DUF447_C"/>
</dbReference>
<dbReference type="AlphaFoldDB" id="A0AAE4JJQ3"/>
<evidence type="ECO:0000313" key="3">
    <source>
        <dbReference type="EMBL" id="MDS0222231.1"/>
    </source>
</evidence>
<keyword evidence="4" id="KW-1185">Reference proteome</keyword>
<dbReference type="SUPFAM" id="SSF50475">
    <property type="entry name" value="FMN-binding split barrel"/>
    <property type="match status" value="1"/>
</dbReference>
<gene>
    <name evidence="3" type="ORF">NDI54_12805</name>
</gene>
<organism evidence="3 4">
    <name type="scientific">Haloarcula terrestris</name>
    <dbReference type="NCBI Taxonomy" id="2950533"/>
    <lineage>
        <taxon>Archaea</taxon>
        <taxon>Methanobacteriati</taxon>
        <taxon>Methanobacteriota</taxon>
        <taxon>Stenosarchaea group</taxon>
        <taxon>Halobacteria</taxon>
        <taxon>Halobacteriales</taxon>
        <taxon>Haloarculaceae</taxon>
        <taxon>Haloarcula</taxon>
    </lineage>
</organism>
<reference evidence="3 4" key="1">
    <citation type="submission" date="2022-06" db="EMBL/GenBank/DDBJ databases">
        <title>Haloarcula sp. a new haloarchaeum isolate from saline soil.</title>
        <authorList>
            <person name="Strakova D."/>
            <person name="Galisteo C."/>
            <person name="Sanchez-Porro C."/>
            <person name="Ventosa A."/>
        </authorList>
    </citation>
    <scope>NUCLEOTIDE SEQUENCE [LARGE SCALE GENOMIC DNA]</scope>
    <source>
        <strain evidence="3 4">S1AR25-5A</strain>
    </source>
</reference>
<sequence>MTTDSSGNSGSDAADSGAEWPVALAGVTETVVTTLGPNERWNVAALGVHAPDSREPATATTWGRTRTWRNFRERGGGYVQFTRDPVDFAEAALSVREEDDPILDSADAWVEVDVERRSSGSEGDTQWVEWALHPVDSAVERRVVPTTNRGHAAVVEATVAASRLDVPSYDRETMLGRLAYFESVVETAGSERERAAFDRVRELIDAEW</sequence>